<dbReference type="Pfam" id="PF01926">
    <property type="entry name" value="MMR_HSR1"/>
    <property type="match status" value="1"/>
</dbReference>
<dbReference type="SUPFAM" id="SSF52540">
    <property type="entry name" value="P-loop containing nucleoside triphosphate hydrolases"/>
    <property type="match status" value="1"/>
</dbReference>
<organism evidence="5 6">
    <name type="scientific">Candidatus Iainarchaeum sp</name>
    <dbReference type="NCBI Taxonomy" id="3101447"/>
    <lineage>
        <taxon>Archaea</taxon>
        <taxon>Candidatus Iainarchaeota</taxon>
        <taxon>Candidatus Iainarchaeia</taxon>
        <taxon>Candidatus Iainarchaeales</taxon>
        <taxon>Candidatus Iainarchaeaceae</taxon>
        <taxon>Candidatus Iainarchaeum</taxon>
    </lineage>
</organism>
<dbReference type="InterPro" id="IPR030378">
    <property type="entry name" value="G_CP_dom"/>
</dbReference>
<evidence type="ECO:0000313" key="6">
    <source>
        <dbReference type="Proteomes" id="UP000565078"/>
    </source>
</evidence>
<proteinExistence type="inferred from homology"/>
<dbReference type="PRINTS" id="PR00326">
    <property type="entry name" value="GTP1OBG"/>
</dbReference>
<protein>
    <submittedName>
        <fullName evidence="5">GTPase RsgA</fullName>
    </submittedName>
</protein>
<keyword evidence="2 3" id="KW-0342">GTP-binding</keyword>
<dbReference type="Proteomes" id="UP000565078">
    <property type="component" value="Unassembled WGS sequence"/>
</dbReference>
<evidence type="ECO:0000259" key="4">
    <source>
        <dbReference type="PROSITE" id="PS51721"/>
    </source>
</evidence>
<comment type="similarity">
    <text evidence="3">Belongs to the TRAFAC class YlqF/YawG GTPase family. MTG1 subfamily.</text>
</comment>
<dbReference type="InterPro" id="IPR023179">
    <property type="entry name" value="GTP-bd_ortho_bundle_sf"/>
</dbReference>
<accession>A0A7J4IYI4</accession>
<dbReference type="PROSITE" id="PS51721">
    <property type="entry name" value="G_CP"/>
    <property type="match status" value="1"/>
</dbReference>
<name>A0A7J4IYI4_9ARCH</name>
<evidence type="ECO:0000256" key="2">
    <source>
        <dbReference type="ARBA" id="ARBA00023134"/>
    </source>
</evidence>
<sequence length="265" mass="29833">MGYRDMVKGIISDCDIVLEKLDARFPEKSRNLDMEQYIEKEKKELIIVINKSDLISKRNAERIKNILGGRTVFVSATKRKGVARLRIGIGKIAADRQVKIAVIGYPNTGKSSIINMLKGSRAARTSSTAGFTRGKQYVRVSGRMLLIDSPGVIPFNENDEMLMSLLNAKNPQHLKDLEGTGVEMAEYLLRTQPETLQKHYGIEKRDGEEFLEELARKRNKLLKGARPDINAAARIFIDDFQQGKIAFSPEMPSQKKDKIPKNGQN</sequence>
<dbReference type="AlphaFoldDB" id="A0A7J4IYI4"/>
<keyword evidence="1 3" id="KW-0547">Nucleotide-binding</keyword>
<dbReference type="GO" id="GO:0005525">
    <property type="term" value="F:GTP binding"/>
    <property type="evidence" value="ECO:0007669"/>
    <property type="project" value="UniProtKB-KW"/>
</dbReference>
<dbReference type="PANTHER" id="PTHR11089">
    <property type="entry name" value="GTP-BINDING PROTEIN-RELATED"/>
    <property type="match status" value="1"/>
</dbReference>
<reference evidence="6" key="1">
    <citation type="journal article" date="2020" name="bioRxiv">
        <title>A rank-normalized archaeal taxonomy based on genome phylogeny resolves widespread incomplete and uneven classifications.</title>
        <authorList>
            <person name="Rinke C."/>
            <person name="Chuvochina M."/>
            <person name="Mussig A.J."/>
            <person name="Chaumeil P.-A."/>
            <person name="Waite D.W."/>
            <person name="Whitman W.B."/>
            <person name="Parks D.H."/>
            <person name="Hugenholtz P."/>
        </authorList>
    </citation>
    <scope>NUCLEOTIDE SEQUENCE [LARGE SCALE GENOMIC DNA]</scope>
</reference>
<comment type="caution">
    <text evidence="5">The sequence shown here is derived from an EMBL/GenBank/DDBJ whole genome shotgun (WGS) entry which is preliminary data.</text>
</comment>
<dbReference type="InterPro" id="IPR016478">
    <property type="entry name" value="GTPase_MTG1"/>
</dbReference>
<dbReference type="InterPro" id="IPR027417">
    <property type="entry name" value="P-loop_NTPase"/>
</dbReference>
<evidence type="ECO:0000256" key="3">
    <source>
        <dbReference type="PIRNR" id="PIRNR006230"/>
    </source>
</evidence>
<dbReference type="EMBL" id="DUGC01000030">
    <property type="protein sequence ID" value="HIH09355.1"/>
    <property type="molecule type" value="Genomic_DNA"/>
</dbReference>
<feature type="domain" description="CP-type G" evidence="4">
    <location>
        <begin position="3"/>
        <end position="155"/>
    </location>
</feature>
<dbReference type="Gene3D" id="1.10.1580.10">
    <property type="match status" value="1"/>
</dbReference>
<gene>
    <name evidence="5" type="primary">rsgA</name>
    <name evidence="5" type="ORF">HA254_01665</name>
</gene>
<dbReference type="InterPro" id="IPR006073">
    <property type="entry name" value="GTP-bd"/>
</dbReference>
<dbReference type="PIRSF" id="PIRSF006230">
    <property type="entry name" value="MG442"/>
    <property type="match status" value="1"/>
</dbReference>
<evidence type="ECO:0000256" key="1">
    <source>
        <dbReference type="ARBA" id="ARBA00022741"/>
    </source>
</evidence>
<evidence type="ECO:0000313" key="5">
    <source>
        <dbReference type="EMBL" id="HIH09355.1"/>
    </source>
</evidence>
<dbReference type="InterPro" id="IPR050755">
    <property type="entry name" value="TRAFAC_YlqF/YawG_RiboMat"/>
</dbReference>
<dbReference type="PANTHER" id="PTHR11089:SF30">
    <property type="entry name" value="GUANINE NUCLEOTIDE-BINDING PROTEIN-LIKE 3 HOMOLOG"/>
    <property type="match status" value="1"/>
</dbReference>
<dbReference type="Gene3D" id="3.40.50.300">
    <property type="entry name" value="P-loop containing nucleotide triphosphate hydrolases"/>
    <property type="match status" value="1"/>
</dbReference>